<evidence type="ECO:0000256" key="5">
    <source>
        <dbReference type="ARBA" id="ARBA00022989"/>
    </source>
</evidence>
<feature type="transmembrane region" description="Helical" evidence="11">
    <location>
        <begin position="163"/>
        <end position="182"/>
    </location>
</feature>
<evidence type="ECO:0000256" key="10">
    <source>
        <dbReference type="SAM" id="MobiDB-lite"/>
    </source>
</evidence>
<dbReference type="OrthoDB" id="1288932at2759"/>
<dbReference type="PANTHER" id="PTHR43562:SF3">
    <property type="entry name" value="SODIUM ION_PROTON EXCHANGER (EUROFUNG)"/>
    <property type="match status" value="1"/>
</dbReference>
<dbReference type="InterPro" id="IPR038770">
    <property type="entry name" value="Na+/solute_symporter_sf"/>
</dbReference>
<feature type="transmembrane region" description="Helical" evidence="11">
    <location>
        <begin position="194"/>
        <end position="214"/>
    </location>
</feature>
<keyword evidence="6" id="KW-0915">Sodium</keyword>
<protein>
    <recommendedName>
        <fullName evidence="13">Cation/H+ exchanger transmembrane domain-containing protein</fullName>
    </recommendedName>
</protein>
<dbReference type="KEGG" id="aaf:AURANDRAFT_63854"/>
<keyword evidence="2" id="KW-0813">Transport</keyword>
<evidence type="ECO:0000256" key="8">
    <source>
        <dbReference type="ARBA" id="ARBA00023136"/>
    </source>
</evidence>
<dbReference type="OMA" id="IAYEDLY"/>
<keyword evidence="8 11" id="KW-0472">Membrane</keyword>
<feature type="compositionally biased region" description="Basic and acidic residues" evidence="10">
    <location>
        <begin position="651"/>
        <end position="661"/>
    </location>
</feature>
<feature type="transmembrane region" description="Helical" evidence="11">
    <location>
        <begin position="136"/>
        <end position="157"/>
    </location>
</feature>
<feature type="transmembrane region" description="Helical" evidence="11">
    <location>
        <begin position="50"/>
        <end position="67"/>
    </location>
</feature>
<dbReference type="GeneID" id="20224536"/>
<keyword evidence="7" id="KW-0406">Ion transport</keyword>
<name>F0Y815_AURAN</name>
<feature type="region of interest" description="Disordered" evidence="10">
    <location>
        <begin position="651"/>
        <end position="675"/>
    </location>
</feature>
<dbReference type="RefSeq" id="XP_009036533.1">
    <property type="nucleotide sequence ID" value="XM_009038285.1"/>
</dbReference>
<evidence type="ECO:0000259" key="13">
    <source>
        <dbReference type="Pfam" id="PF00999"/>
    </source>
</evidence>
<evidence type="ECO:0000256" key="1">
    <source>
        <dbReference type="ARBA" id="ARBA00004141"/>
    </source>
</evidence>
<evidence type="ECO:0000256" key="6">
    <source>
        <dbReference type="ARBA" id="ARBA00023053"/>
    </source>
</evidence>
<dbReference type="GO" id="GO:0006814">
    <property type="term" value="P:sodium ion transport"/>
    <property type="evidence" value="ECO:0007669"/>
    <property type="project" value="UniProtKB-KW"/>
</dbReference>
<evidence type="ECO:0000256" key="9">
    <source>
        <dbReference type="ARBA" id="ARBA00023201"/>
    </source>
</evidence>
<keyword evidence="9" id="KW-0739">Sodium transport</keyword>
<proteinExistence type="predicted"/>
<organism evidence="15">
    <name type="scientific">Aureococcus anophagefferens</name>
    <name type="common">Harmful bloom alga</name>
    <dbReference type="NCBI Taxonomy" id="44056"/>
    <lineage>
        <taxon>Eukaryota</taxon>
        <taxon>Sar</taxon>
        <taxon>Stramenopiles</taxon>
        <taxon>Ochrophyta</taxon>
        <taxon>Pelagophyceae</taxon>
        <taxon>Pelagomonadales</taxon>
        <taxon>Pelagomonadaceae</taxon>
        <taxon>Aureococcus</taxon>
    </lineage>
</organism>
<evidence type="ECO:0000256" key="2">
    <source>
        <dbReference type="ARBA" id="ARBA00022448"/>
    </source>
</evidence>
<dbReference type="GO" id="GO:1902600">
    <property type="term" value="P:proton transmembrane transport"/>
    <property type="evidence" value="ECO:0007669"/>
    <property type="project" value="InterPro"/>
</dbReference>
<dbReference type="InParanoid" id="F0Y815"/>
<dbReference type="EMBL" id="GL833127">
    <property type="protein sequence ID" value="EGB08525.1"/>
    <property type="molecule type" value="Genomic_DNA"/>
</dbReference>
<feature type="domain" description="Cation/H+ exchanger transmembrane" evidence="13">
    <location>
        <begin position="61"/>
        <end position="436"/>
    </location>
</feature>
<dbReference type="PANTHER" id="PTHR43562">
    <property type="entry name" value="NAPA-TYPE SODIUM/HYDROGEN ANTIPORTER"/>
    <property type="match status" value="1"/>
</dbReference>
<comment type="subcellular location">
    <subcellularLocation>
        <location evidence="1">Membrane</location>
        <topology evidence="1">Multi-pass membrane protein</topology>
    </subcellularLocation>
</comment>
<feature type="transmembrane region" description="Helical" evidence="11">
    <location>
        <begin position="268"/>
        <end position="288"/>
    </location>
</feature>
<accession>F0Y815</accession>
<evidence type="ECO:0000256" key="7">
    <source>
        <dbReference type="ARBA" id="ARBA00023065"/>
    </source>
</evidence>
<keyword evidence="3" id="KW-0050">Antiport</keyword>
<keyword evidence="4 11" id="KW-0812">Transmembrane</keyword>
<reference evidence="14 15" key="1">
    <citation type="journal article" date="2011" name="Proc. Natl. Acad. Sci. U.S.A.">
        <title>Niche of harmful alga Aureococcus anophagefferens revealed through ecogenomics.</title>
        <authorList>
            <person name="Gobler C.J."/>
            <person name="Berry D.L."/>
            <person name="Dyhrman S.T."/>
            <person name="Wilhelm S.W."/>
            <person name="Salamov A."/>
            <person name="Lobanov A.V."/>
            <person name="Zhang Y."/>
            <person name="Collier J.L."/>
            <person name="Wurch L.L."/>
            <person name="Kustka A.B."/>
            <person name="Dill B.D."/>
            <person name="Shah M."/>
            <person name="VerBerkmoes N.C."/>
            <person name="Kuo A."/>
            <person name="Terry A."/>
            <person name="Pangilinan J."/>
            <person name="Lindquist E.A."/>
            <person name="Lucas S."/>
            <person name="Paulsen I.T."/>
            <person name="Hattenrath-Lehmann T.K."/>
            <person name="Talmage S.C."/>
            <person name="Walker E.A."/>
            <person name="Koch F."/>
            <person name="Burson A.M."/>
            <person name="Marcoval M.A."/>
            <person name="Tang Y.Z."/>
            <person name="Lecleir G.R."/>
            <person name="Coyne K.J."/>
            <person name="Berg G.M."/>
            <person name="Bertrand E.M."/>
            <person name="Saito M.A."/>
            <person name="Gladyshev V.N."/>
            <person name="Grigoriev I.V."/>
        </authorList>
    </citation>
    <scope>NUCLEOTIDE SEQUENCE [LARGE SCALE GENOMIC DNA]</scope>
    <source>
        <strain evidence="15">CCMP 1984</strain>
    </source>
</reference>
<evidence type="ECO:0000256" key="12">
    <source>
        <dbReference type="SAM" id="SignalP"/>
    </source>
</evidence>
<feature type="transmembrane region" description="Helical" evidence="11">
    <location>
        <begin position="226"/>
        <end position="248"/>
    </location>
</feature>
<sequence>MAPQRISRALLLAATLAICASAASSGNSTAHHDDHDDHDDDHGHHGQFDHFNSMFFMVVFVVVVWIVGKSCGAVGIPSLVGEIWVGIVLGPALLDFVPNPAVLKSVGEIGLALLVIEAGLHVDLEMLEIIGARGLAVGGLGSALPLCLGAGAATLWGAPPVKAFVVGACMATMSTGIALNVLKAGTVLNQPIGQLIIAAATVNEIVNITLITTVTNIVNDVEVIEYVIPIVIMFVLIAVIGYLAVNVIPRALQDRLLPRVAQPQRPKAVLACVFVAAMVLIPGCKYSGSSELLGAFLAGFCFCSDHAVHECWDRQVKRVMHWLLRLFFACTIGFERRFEIPVTECFKAGTLAKAGLLVCCIFGKLAMGCFAQPRDADHFWILAFAWGEWGEFSFLIATAARRVDGDGILDSGTYNAICLAVLVSMIICPAGLRSTLEAYERKAKFQIAEAIADTADVSGAVHATYFCLQTKSHATWEQSDHLLAATTRMGCDIIDSRQWHPNDHFGLAHCVNEMYIRDTSLELPTTLDMDEAQEARLQARIDEILDAVRAALREDEHQGAEIRVQRWLPGCHVEHDEASGRPRLATNADAMVKVEALAADANVYRGDDGKLRGAGFGGWHQAKVEQSQRRLSGLTRAASDASVKDVELADIKEGEAQKADEAPPPYSRFSSARQMSSFRDSSVRRLSRGTSIAQRLSETARRAFEPTRRESGLHSETLANAFHVEAHHELDGFVHLGAHHPFALPSALPDDDDHEKEDALLYGEDVYFNARRRTLTEAPPPVGRCSMVSEASEALLGGGDDAESHYLPRNASFHQHDAAWNSTTGLGGPDQT</sequence>
<dbReference type="Proteomes" id="UP000002729">
    <property type="component" value="Unassembled WGS sequence"/>
</dbReference>
<feature type="region of interest" description="Disordered" evidence="10">
    <location>
        <begin position="799"/>
        <end position="832"/>
    </location>
</feature>
<evidence type="ECO:0000313" key="15">
    <source>
        <dbReference type="Proteomes" id="UP000002729"/>
    </source>
</evidence>
<feature type="transmembrane region" description="Helical" evidence="11">
    <location>
        <begin position="106"/>
        <end position="124"/>
    </location>
</feature>
<dbReference type="GO" id="GO:0015297">
    <property type="term" value="F:antiporter activity"/>
    <property type="evidence" value="ECO:0007669"/>
    <property type="project" value="UniProtKB-KW"/>
</dbReference>
<evidence type="ECO:0000256" key="4">
    <source>
        <dbReference type="ARBA" id="ARBA00022692"/>
    </source>
</evidence>
<feature type="signal peptide" evidence="12">
    <location>
        <begin position="1"/>
        <end position="22"/>
    </location>
</feature>
<dbReference type="Gene3D" id="1.20.1530.20">
    <property type="match status" value="1"/>
</dbReference>
<dbReference type="GO" id="GO:0016020">
    <property type="term" value="C:membrane"/>
    <property type="evidence" value="ECO:0007669"/>
    <property type="project" value="UniProtKB-SubCell"/>
</dbReference>
<gene>
    <name evidence="14" type="ORF">AURANDRAFT_63854</name>
</gene>
<feature type="transmembrane region" description="Helical" evidence="11">
    <location>
        <begin position="74"/>
        <end position="94"/>
    </location>
</feature>
<evidence type="ECO:0000256" key="11">
    <source>
        <dbReference type="SAM" id="Phobius"/>
    </source>
</evidence>
<evidence type="ECO:0000313" key="14">
    <source>
        <dbReference type="EMBL" id="EGB08525.1"/>
    </source>
</evidence>
<dbReference type="AlphaFoldDB" id="F0Y815"/>
<dbReference type="InterPro" id="IPR006153">
    <property type="entry name" value="Cation/H_exchanger_TM"/>
</dbReference>
<keyword evidence="12" id="KW-0732">Signal</keyword>
<keyword evidence="5 11" id="KW-1133">Transmembrane helix</keyword>
<dbReference type="Pfam" id="PF00999">
    <property type="entry name" value="Na_H_Exchanger"/>
    <property type="match status" value="1"/>
</dbReference>
<evidence type="ECO:0000256" key="3">
    <source>
        <dbReference type="ARBA" id="ARBA00022449"/>
    </source>
</evidence>
<dbReference type="eggNOG" id="ENOG502S6BZ">
    <property type="taxonomic scope" value="Eukaryota"/>
</dbReference>
<keyword evidence="15" id="KW-1185">Reference proteome</keyword>
<feature type="chain" id="PRO_5005346051" description="Cation/H+ exchanger transmembrane domain-containing protein" evidence="12">
    <location>
        <begin position="23"/>
        <end position="832"/>
    </location>
</feature>